<dbReference type="PANTHER" id="PTHR10584">
    <property type="entry name" value="SUGAR KINASE"/>
    <property type="match status" value="1"/>
</dbReference>
<feature type="binding site" evidence="12">
    <location>
        <position position="249"/>
    </location>
    <ligand>
        <name>K(+)</name>
        <dbReference type="ChEBI" id="CHEBI:29103"/>
    </ligand>
</feature>
<feature type="binding site" evidence="12">
    <location>
        <position position="286"/>
    </location>
    <ligand>
        <name>K(+)</name>
        <dbReference type="ChEBI" id="CHEBI:29103"/>
    </ligand>
</feature>
<accession>A0A371P762</accession>
<gene>
    <name evidence="12 15" type="primary">rbsK</name>
    <name evidence="15" type="ORF">DX130_18855</name>
</gene>
<feature type="active site" description="Proton acceptor" evidence="12">
    <location>
        <position position="253"/>
    </location>
</feature>
<comment type="pathway">
    <text evidence="13">Carbohydrate metabolism; D-tagatose 6-phosphate degradation; D-glyceraldehyde 3-phosphate and glycerone phosphate from D-tagatose 6-phosphate: step 1/2.</text>
</comment>
<comment type="similarity">
    <text evidence="12">Belongs to the carbohydrate kinase PfkB family. Ribokinase subfamily.</text>
</comment>
<feature type="binding site" evidence="12">
    <location>
        <begin position="13"/>
        <end position="15"/>
    </location>
    <ligand>
        <name>substrate</name>
    </ligand>
</feature>
<feature type="domain" description="Carbohydrate kinase PfkB" evidence="14">
    <location>
        <begin position="5"/>
        <end position="295"/>
    </location>
</feature>
<comment type="similarity">
    <text evidence="13">Belongs to the carbohydrate kinase PfkB family. LacC subfamily.</text>
</comment>
<feature type="binding site" evidence="12">
    <location>
        <position position="247"/>
    </location>
    <ligand>
        <name>K(+)</name>
        <dbReference type="ChEBI" id="CHEBI:29103"/>
    </ligand>
</feature>
<evidence type="ECO:0000256" key="10">
    <source>
        <dbReference type="ARBA" id="ARBA00022958"/>
    </source>
</evidence>
<feature type="binding site" evidence="12">
    <location>
        <position position="288"/>
    </location>
    <ligand>
        <name>K(+)</name>
        <dbReference type="ChEBI" id="CHEBI:29103"/>
    </ligand>
</feature>
<dbReference type="GO" id="GO:2001059">
    <property type="term" value="P:D-tagatose 6-phosphate catabolic process"/>
    <property type="evidence" value="ECO:0007669"/>
    <property type="project" value="UniProtKB-UniPathway"/>
</dbReference>
<comment type="function">
    <text evidence="12">Catalyzes the phosphorylation of ribose at O-5 in a reaction requiring ATP and magnesium. The resulting D-ribose-5-phosphate can then be used either for sythesis of nucleotides, histidine, and tryptophan, or as a component of the pentose phosphate pathway.</text>
</comment>
<keyword evidence="13" id="KW-0423">Lactose metabolism</keyword>
<sequence length="305" mass="32238">MKQPNIVVVGSMNMDIVVKTSRFPGGGETILGDELHFISGGKGANQAVALARLGAQVTMVGAVGLDSFGRTLMTAMADNGVNCDYIKITEQASTGTASITLTPDENNIVVVPGANTKLEARDVKQVETLIQAADAVLLQLEVPLATVEYAAALAEKHGKFVILNPAPARPLPESLLRRVHVMTPNRTELEALTGIDLDERPLEEAVDKLLDSGVHCVVTTLGSEGSLWKRRDGSLQRQSAYRMEVVDTTGAGDAFNAGLAYDISADRGIGDAVAFAAKVSGLAVTKFGAQDGMPTMADVETYFHE</sequence>
<evidence type="ECO:0000313" key="15">
    <source>
        <dbReference type="EMBL" id="REK71782.1"/>
    </source>
</evidence>
<feature type="binding site" evidence="12">
    <location>
        <begin position="252"/>
        <end position="253"/>
    </location>
    <ligand>
        <name>ATP</name>
        <dbReference type="ChEBI" id="CHEBI:30616"/>
    </ligand>
</feature>
<reference evidence="15 16" key="1">
    <citation type="submission" date="2018-08" db="EMBL/GenBank/DDBJ databases">
        <title>Paenibacillus sp. M4BSY-1, whole genome shotgun sequence.</title>
        <authorList>
            <person name="Tuo L."/>
        </authorList>
    </citation>
    <scope>NUCLEOTIDE SEQUENCE [LARGE SCALE GENOMIC DNA]</scope>
    <source>
        <strain evidence="15 16">M4BSY-1</strain>
    </source>
</reference>
<dbReference type="InterPro" id="IPR017583">
    <property type="entry name" value="Tagatose/fructose_Pkinase"/>
</dbReference>
<protein>
    <recommendedName>
        <fullName evidence="3 12">Ribokinase</fullName>
        <shortName evidence="12">RK</shortName>
        <ecNumber evidence="2 12">2.7.1.15</ecNumber>
    </recommendedName>
</protein>
<evidence type="ECO:0000256" key="13">
    <source>
        <dbReference type="PIRNR" id="PIRNR000535"/>
    </source>
</evidence>
<comment type="catalytic activity">
    <reaction evidence="12">
        <text>D-ribose + ATP = D-ribose 5-phosphate + ADP + H(+)</text>
        <dbReference type="Rhea" id="RHEA:13697"/>
        <dbReference type="ChEBI" id="CHEBI:15378"/>
        <dbReference type="ChEBI" id="CHEBI:30616"/>
        <dbReference type="ChEBI" id="CHEBI:47013"/>
        <dbReference type="ChEBI" id="CHEBI:78346"/>
        <dbReference type="ChEBI" id="CHEBI:456216"/>
        <dbReference type="EC" id="2.7.1.15"/>
    </reaction>
</comment>
<comment type="caution">
    <text evidence="12">Lacks conserved residue(s) required for the propagation of feature annotation.</text>
</comment>
<comment type="caution">
    <text evidence="15">The sequence shown here is derived from an EMBL/GenBank/DDBJ whole genome shotgun (WGS) entry which is preliminary data.</text>
</comment>
<dbReference type="UniPathway" id="UPA00916">
    <property type="reaction ID" value="UER00889"/>
</dbReference>
<evidence type="ECO:0000256" key="6">
    <source>
        <dbReference type="ARBA" id="ARBA00022741"/>
    </source>
</evidence>
<feature type="binding site" evidence="12">
    <location>
        <position position="253"/>
    </location>
    <ligand>
        <name>substrate</name>
    </ligand>
</feature>
<feature type="binding site" evidence="12">
    <location>
        <position position="283"/>
    </location>
    <ligand>
        <name>K(+)</name>
        <dbReference type="ChEBI" id="CHEBI:29103"/>
    </ligand>
</feature>
<evidence type="ECO:0000256" key="4">
    <source>
        <dbReference type="ARBA" id="ARBA00022679"/>
    </source>
</evidence>
<dbReference type="InterPro" id="IPR002139">
    <property type="entry name" value="Ribo/fructo_kinase"/>
</dbReference>
<feature type="binding site" evidence="12">
    <location>
        <begin position="220"/>
        <end position="225"/>
    </location>
    <ligand>
        <name>ATP</name>
        <dbReference type="ChEBI" id="CHEBI:30616"/>
    </ligand>
</feature>
<dbReference type="UniPathway" id="UPA00704">
    <property type="reaction ID" value="UER00715"/>
</dbReference>
<comment type="cofactor">
    <cofactor evidence="12">
        <name>Mg(2+)</name>
        <dbReference type="ChEBI" id="CHEBI:18420"/>
    </cofactor>
    <text evidence="12">Requires a divalent cation, most likely magnesium in vivo, as an electrophilic catalyst to aid phosphoryl group transfer. It is the chelate of the metal and the nucleotide that is the actual substrate.</text>
</comment>
<evidence type="ECO:0000256" key="11">
    <source>
        <dbReference type="ARBA" id="ARBA00023277"/>
    </source>
</evidence>
<dbReference type="PROSITE" id="PS00584">
    <property type="entry name" value="PFKB_KINASES_2"/>
    <property type="match status" value="1"/>
</dbReference>
<dbReference type="GO" id="GO:0019303">
    <property type="term" value="P:D-ribose catabolic process"/>
    <property type="evidence" value="ECO:0007669"/>
    <property type="project" value="UniProtKB-UniRule"/>
</dbReference>
<feature type="binding site" evidence="12">
    <location>
        <position position="185"/>
    </location>
    <ligand>
        <name>ATP</name>
        <dbReference type="ChEBI" id="CHEBI:30616"/>
    </ligand>
</feature>
<evidence type="ECO:0000256" key="5">
    <source>
        <dbReference type="ARBA" id="ARBA00022723"/>
    </source>
</evidence>
<proteinExistence type="inferred from homology"/>
<dbReference type="Gene3D" id="3.40.1190.20">
    <property type="match status" value="1"/>
</dbReference>
<dbReference type="PIRSF" id="PIRSF000535">
    <property type="entry name" value="1PFK/6PFK/LacC"/>
    <property type="match status" value="1"/>
</dbReference>
<keyword evidence="9 12" id="KW-0460">Magnesium</keyword>
<dbReference type="GO" id="GO:0005829">
    <property type="term" value="C:cytosol"/>
    <property type="evidence" value="ECO:0007669"/>
    <property type="project" value="TreeGrafter"/>
</dbReference>
<evidence type="ECO:0000313" key="16">
    <source>
        <dbReference type="Proteomes" id="UP000261905"/>
    </source>
</evidence>
<comment type="activity regulation">
    <text evidence="12">Activated by a monovalent cation that binds near, but not in, the active site. The most likely occupant of the site in vivo is potassium. Ion binding induces a conformational change that may alter substrate affinity.</text>
</comment>
<dbReference type="GO" id="GO:0046872">
    <property type="term" value="F:metal ion binding"/>
    <property type="evidence" value="ECO:0007669"/>
    <property type="project" value="UniProtKB-KW"/>
</dbReference>
<dbReference type="PRINTS" id="PR00990">
    <property type="entry name" value="RIBOKINASE"/>
</dbReference>
<dbReference type="OrthoDB" id="9775849at2"/>
<keyword evidence="8 12" id="KW-0067">ATP-binding</keyword>
<dbReference type="NCBIfam" id="TIGR02152">
    <property type="entry name" value="D_ribokin_bact"/>
    <property type="match status" value="1"/>
</dbReference>
<keyword evidence="5 12" id="KW-0479">Metal-binding</keyword>
<name>A0A371P762_9BACL</name>
<evidence type="ECO:0000256" key="7">
    <source>
        <dbReference type="ARBA" id="ARBA00022777"/>
    </source>
</evidence>
<dbReference type="GO" id="GO:0005524">
    <property type="term" value="F:ATP binding"/>
    <property type="evidence" value="ECO:0007669"/>
    <property type="project" value="UniProtKB-UniRule"/>
</dbReference>
<dbReference type="HAMAP" id="MF_01987">
    <property type="entry name" value="Ribokinase"/>
    <property type="match status" value="1"/>
</dbReference>
<dbReference type="AlphaFoldDB" id="A0A371P762"/>
<evidence type="ECO:0000256" key="8">
    <source>
        <dbReference type="ARBA" id="ARBA00022840"/>
    </source>
</evidence>
<evidence type="ECO:0000259" key="14">
    <source>
        <dbReference type="Pfam" id="PF00294"/>
    </source>
</evidence>
<dbReference type="InterPro" id="IPR002173">
    <property type="entry name" value="Carboh/pur_kinase_PfkB_CS"/>
</dbReference>
<keyword evidence="7 12" id="KW-0418">Kinase</keyword>
<dbReference type="GO" id="GO:0005988">
    <property type="term" value="P:lactose metabolic process"/>
    <property type="evidence" value="ECO:0007669"/>
    <property type="project" value="UniProtKB-KW"/>
</dbReference>
<evidence type="ECO:0000256" key="12">
    <source>
        <dbReference type="HAMAP-Rule" id="MF_01987"/>
    </source>
</evidence>
<feature type="binding site" evidence="12">
    <location>
        <begin position="41"/>
        <end position="45"/>
    </location>
    <ligand>
        <name>substrate</name>
    </ligand>
</feature>
<dbReference type="EC" id="2.7.1.15" evidence="2 12"/>
<dbReference type="InterPro" id="IPR011611">
    <property type="entry name" value="PfkB_dom"/>
</dbReference>
<dbReference type="Pfam" id="PF00294">
    <property type="entry name" value="PfkB"/>
    <property type="match status" value="1"/>
</dbReference>
<dbReference type="CDD" id="cd01174">
    <property type="entry name" value="ribokinase"/>
    <property type="match status" value="1"/>
</dbReference>
<evidence type="ECO:0000256" key="9">
    <source>
        <dbReference type="ARBA" id="ARBA00022842"/>
    </source>
</evidence>
<evidence type="ECO:0000256" key="2">
    <source>
        <dbReference type="ARBA" id="ARBA00012035"/>
    </source>
</evidence>
<dbReference type="GO" id="GO:0004747">
    <property type="term" value="F:ribokinase activity"/>
    <property type="evidence" value="ECO:0007669"/>
    <property type="project" value="UniProtKB-UniRule"/>
</dbReference>
<dbReference type="SUPFAM" id="SSF53613">
    <property type="entry name" value="Ribokinase-like"/>
    <property type="match status" value="1"/>
</dbReference>
<comment type="pathway">
    <text evidence="12">Carbohydrate metabolism; D-ribose degradation; D-ribose 5-phosphate from beta-D-ribopyranose: step 2/2.</text>
</comment>
<dbReference type="EMBL" id="QUBQ01000004">
    <property type="protein sequence ID" value="REK71782.1"/>
    <property type="molecule type" value="Genomic_DNA"/>
</dbReference>
<keyword evidence="4 12" id="KW-0808">Transferase</keyword>
<comment type="similarity">
    <text evidence="1">Belongs to the carbohydrate kinase pfkB family.</text>
</comment>
<feature type="binding site" evidence="12">
    <location>
        <position position="141"/>
    </location>
    <ligand>
        <name>substrate</name>
    </ligand>
</feature>
<keyword evidence="6 12" id="KW-0547">Nucleotide-binding</keyword>
<organism evidence="15 16">
    <name type="scientific">Paenibacillus paeoniae</name>
    <dbReference type="NCBI Taxonomy" id="2292705"/>
    <lineage>
        <taxon>Bacteria</taxon>
        <taxon>Bacillati</taxon>
        <taxon>Bacillota</taxon>
        <taxon>Bacilli</taxon>
        <taxon>Bacillales</taxon>
        <taxon>Paenibacillaceae</taxon>
        <taxon>Paenibacillus</taxon>
    </lineage>
</organism>
<keyword evidence="12" id="KW-0963">Cytoplasm</keyword>
<dbReference type="PROSITE" id="PS00583">
    <property type="entry name" value="PFKB_KINASES_1"/>
    <property type="match status" value="1"/>
</dbReference>
<evidence type="ECO:0000256" key="3">
    <source>
        <dbReference type="ARBA" id="ARBA00016943"/>
    </source>
</evidence>
<comment type="subunit">
    <text evidence="12">Homodimer.</text>
</comment>
<dbReference type="InterPro" id="IPR011877">
    <property type="entry name" value="Ribokinase"/>
</dbReference>
<dbReference type="GO" id="GO:0009024">
    <property type="term" value="F:tagatose-6-phosphate kinase activity"/>
    <property type="evidence" value="ECO:0007669"/>
    <property type="project" value="UniProtKB-EC"/>
</dbReference>
<keyword evidence="11 12" id="KW-0119">Carbohydrate metabolism</keyword>
<comment type="subcellular location">
    <subcellularLocation>
        <location evidence="12">Cytoplasm</location>
    </subcellularLocation>
</comment>
<evidence type="ECO:0000256" key="1">
    <source>
        <dbReference type="ARBA" id="ARBA00005380"/>
    </source>
</evidence>
<dbReference type="InterPro" id="IPR029056">
    <property type="entry name" value="Ribokinase-like"/>
</dbReference>
<dbReference type="PANTHER" id="PTHR10584:SF166">
    <property type="entry name" value="RIBOKINASE"/>
    <property type="match status" value="1"/>
</dbReference>
<dbReference type="RefSeq" id="WP_116048018.1">
    <property type="nucleotide sequence ID" value="NZ_QUBQ01000004.1"/>
</dbReference>
<keyword evidence="16" id="KW-1185">Reference proteome</keyword>
<dbReference type="Proteomes" id="UP000261905">
    <property type="component" value="Unassembled WGS sequence"/>
</dbReference>
<keyword evidence="10 12" id="KW-0630">Potassium</keyword>
<comment type="catalytic activity">
    <reaction evidence="13">
        <text>D-tagatofuranose 6-phosphate + ATP = D-tagatofuranose 1,6-bisphosphate + ADP + H(+)</text>
        <dbReference type="Rhea" id="RHEA:12420"/>
        <dbReference type="ChEBI" id="CHEBI:15378"/>
        <dbReference type="ChEBI" id="CHEBI:30616"/>
        <dbReference type="ChEBI" id="CHEBI:58694"/>
        <dbReference type="ChEBI" id="CHEBI:58695"/>
        <dbReference type="ChEBI" id="CHEBI:456216"/>
        <dbReference type="EC" id="2.7.1.144"/>
    </reaction>
</comment>